<comment type="caution">
    <text evidence="3">The sequence shown here is derived from an EMBL/GenBank/DDBJ whole genome shotgun (WGS) entry which is preliminary data.</text>
</comment>
<gene>
    <name evidence="3" type="ORF">QVD17_01989</name>
</gene>
<reference evidence="3" key="1">
    <citation type="journal article" date="2023" name="bioRxiv">
        <title>Improved chromosome-level genome assembly for marigold (Tagetes erecta).</title>
        <authorList>
            <person name="Jiang F."/>
            <person name="Yuan L."/>
            <person name="Wang S."/>
            <person name="Wang H."/>
            <person name="Xu D."/>
            <person name="Wang A."/>
            <person name="Fan W."/>
        </authorList>
    </citation>
    <scope>NUCLEOTIDE SEQUENCE</scope>
    <source>
        <strain evidence="3">WSJ</strain>
        <tissue evidence="3">Leaf</tissue>
    </source>
</reference>
<feature type="chain" id="PRO_5041903534" evidence="2">
    <location>
        <begin position="26"/>
        <end position="90"/>
    </location>
</feature>
<keyword evidence="4" id="KW-1185">Reference proteome</keyword>
<dbReference type="PANTHER" id="PTHR35472">
    <property type="match status" value="1"/>
</dbReference>
<keyword evidence="2" id="KW-0732">Signal</keyword>
<feature type="signal peptide" evidence="2">
    <location>
        <begin position="1"/>
        <end position="25"/>
    </location>
</feature>
<dbReference type="AlphaFoldDB" id="A0AAD8LBR8"/>
<dbReference type="InterPro" id="IPR055317">
    <property type="entry name" value="CLE14-like"/>
</dbReference>
<proteinExistence type="predicted"/>
<dbReference type="PANTHER" id="PTHR35472:SF4">
    <property type="entry name" value="DUF19 DOMAIN-CONTAINING PROTEIN"/>
    <property type="match status" value="1"/>
</dbReference>
<sequence length="90" mass="9846">MGIQYTGISVLVIAIFILAISPVSGSRNIHRITIERRNQRFQPQHNSIHPLHTPAAAAAAGPKESRNDKVDPIMGVSQRVIPRGPNPLHN</sequence>
<dbReference type="EMBL" id="JAUHHV010000001">
    <property type="protein sequence ID" value="KAK1436211.1"/>
    <property type="molecule type" value="Genomic_DNA"/>
</dbReference>
<feature type="region of interest" description="Disordered" evidence="1">
    <location>
        <begin position="40"/>
        <end position="90"/>
    </location>
</feature>
<dbReference type="Proteomes" id="UP001229421">
    <property type="component" value="Unassembled WGS sequence"/>
</dbReference>
<accession>A0AAD8LBR8</accession>
<name>A0AAD8LBR8_TARER</name>
<organism evidence="3 4">
    <name type="scientific">Tagetes erecta</name>
    <name type="common">African marigold</name>
    <dbReference type="NCBI Taxonomy" id="13708"/>
    <lineage>
        <taxon>Eukaryota</taxon>
        <taxon>Viridiplantae</taxon>
        <taxon>Streptophyta</taxon>
        <taxon>Embryophyta</taxon>
        <taxon>Tracheophyta</taxon>
        <taxon>Spermatophyta</taxon>
        <taxon>Magnoliopsida</taxon>
        <taxon>eudicotyledons</taxon>
        <taxon>Gunneridae</taxon>
        <taxon>Pentapetalae</taxon>
        <taxon>asterids</taxon>
        <taxon>campanulids</taxon>
        <taxon>Asterales</taxon>
        <taxon>Asteraceae</taxon>
        <taxon>Asteroideae</taxon>
        <taxon>Heliantheae alliance</taxon>
        <taxon>Tageteae</taxon>
        <taxon>Tagetes</taxon>
    </lineage>
</organism>
<evidence type="ECO:0000313" key="4">
    <source>
        <dbReference type="Proteomes" id="UP001229421"/>
    </source>
</evidence>
<evidence type="ECO:0000256" key="1">
    <source>
        <dbReference type="SAM" id="MobiDB-lite"/>
    </source>
</evidence>
<evidence type="ECO:0000313" key="3">
    <source>
        <dbReference type="EMBL" id="KAK1436211.1"/>
    </source>
</evidence>
<protein>
    <submittedName>
        <fullName evidence="3">Uncharacterized protein</fullName>
    </submittedName>
</protein>
<evidence type="ECO:0000256" key="2">
    <source>
        <dbReference type="SAM" id="SignalP"/>
    </source>
</evidence>